<protein>
    <submittedName>
        <fullName evidence="1">Uncharacterized protein</fullName>
    </submittedName>
</protein>
<evidence type="ECO:0000313" key="2">
    <source>
        <dbReference type="Proteomes" id="UP001381693"/>
    </source>
</evidence>
<dbReference type="EMBL" id="JAXCGZ010017695">
    <property type="protein sequence ID" value="KAK7067801.1"/>
    <property type="molecule type" value="Genomic_DNA"/>
</dbReference>
<gene>
    <name evidence="1" type="ORF">SK128_025746</name>
</gene>
<sequence length="139" mass="15474">MVEEDKEISPEPNRFTSKVMEEKFTLIEEWLAKFEAEDPSTARFTTVAREVLDSLLCYGDSGGEEDSILPDSPQPILREGIVAAAVALFNNFKIILVERGAGRNGSTVAVSCYSGDYLVPLCAFFTQHVIILQQAMHDW</sequence>
<keyword evidence="2" id="KW-1185">Reference proteome</keyword>
<reference evidence="1 2" key="1">
    <citation type="submission" date="2023-11" db="EMBL/GenBank/DDBJ databases">
        <title>Halocaridina rubra genome assembly.</title>
        <authorList>
            <person name="Smith C."/>
        </authorList>
    </citation>
    <scope>NUCLEOTIDE SEQUENCE [LARGE SCALE GENOMIC DNA]</scope>
    <source>
        <strain evidence="1">EP-1</strain>
        <tissue evidence="1">Whole</tissue>
    </source>
</reference>
<organism evidence="1 2">
    <name type="scientific">Halocaridina rubra</name>
    <name type="common">Hawaiian red shrimp</name>
    <dbReference type="NCBI Taxonomy" id="373956"/>
    <lineage>
        <taxon>Eukaryota</taxon>
        <taxon>Metazoa</taxon>
        <taxon>Ecdysozoa</taxon>
        <taxon>Arthropoda</taxon>
        <taxon>Crustacea</taxon>
        <taxon>Multicrustacea</taxon>
        <taxon>Malacostraca</taxon>
        <taxon>Eumalacostraca</taxon>
        <taxon>Eucarida</taxon>
        <taxon>Decapoda</taxon>
        <taxon>Pleocyemata</taxon>
        <taxon>Caridea</taxon>
        <taxon>Atyoidea</taxon>
        <taxon>Atyidae</taxon>
        <taxon>Halocaridina</taxon>
    </lineage>
</organism>
<proteinExistence type="predicted"/>
<dbReference type="AlphaFoldDB" id="A0AAN8WKP1"/>
<name>A0AAN8WKP1_HALRR</name>
<dbReference type="Proteomes" id="UP001381693">
    <property type="component" value="Unassembled WGS sequence"/>
</dbReference>
<accession>A0AAN8WKP1</accession>
<evidence type="ECO:0000313" key="1">
    <source>
        <dbReference type="EMBL" id="KAK7067801.1"/>
    </source>
</evidence>
<comment type="caution">
    <text evidence="1">The sequence shown here is derived from an EMBL/GenBank/DDBJ whole genome shotgun (WGS) entry which is preliminary data.</text>
</comment>